<evidence type="ECO:0000256" key="1">
    <source>
        <dbReference type="ARBA" id="ARBA00022692"/>
    </source>
</evidence>
<keyword evidence="1 3" id="KW-0812">Transmembrane</keyword>
<dbReference type="AlphaFoldDB" id="A0A8D3WXW5"/>
<dbReference type="Pfam" id="PF07155">
    <property type="entry name" value="ECF-ribofla_trS"/>
    <property type="match status" value="1"/>
</dbReference>
<name>A0A8D3WXW5_PRIMW</name>
<proteinExistence type="predicted"/>
<keyword evidence="3" id="KW-0472">Membrane</keyword>
<accession>A0A8D3WXW5</accession>
<dbReference type="Proteomes" id="UP000001283">
    <property type="component" value="Chromosome"/>
</dbReference>
<evidence type="ECO:0000256" key="2">
    <source>
        <dbReference type="ARBA" id="ARBA00022989"/>
    </source>
</evidence>
<dbReference type="KEGG" id="bmh:BMWSH_1784"/>
<dbReference type="PANTHER" id="PTHR37815:SF3">
    <property type="entry name" value="UPF0397 PROTEIN SPR0429"/>
    <property type="match status" value="1"/>
</dbReference>
<dbReference type="Gene3D" id="1.10.1760.20">
    <property type="match status" value="1"/>
</dbReference>
<keyword evidence="2 3" id="KW-1133">Transmembrane helix</keyword>
<dbReference type="EMBL" id="CP003017">
    <property type="protein sequence ID" value="AEN88666.1"/>
    <property type="molecule type" value="Genomic_DNA"/>
</dbReference>
<evidence type="ECO:0000313" key="4">
    <source>
        <dbReference type="EMBL" id="AEN88666.1"/>
    </source>
</evidence>
<dbReference type="PANTHER" id="PTHR37815">
    <property type="entry name" value="UPF0397 PROTEIN BC_2624-RELATED"/>
    <property type="match status" value="1"/>
</dbReference>
<sequence length="187" mass="20006">MIVVKKERGQQMNSTYSPRESTKIKALSMHALFIALTFVATMFINIKLPIMGNGGLIHLGNVPLFIAAFIYGKKTGAIAGAFGMGLFDLISGWTAWAPFTFIIVGAMGFLAGLISEKAPGKRALVNTLAVVAALIVKIVGYYFAEVILYGNWILPLGSIPGNVMQVVIAGIIVVPLVGRLKNRAVQI</sequence>
<feature type="transmembrane region" description="Helical" evidence="3">
    <location>
        <begin position="123"/>
        <end position="143"/>
    </location>
</feature>
<feature type="transmembrane region" description="Helical" evidence="3">
    <location>
        <begin position="56"/>
        <end position="73"/>
    </location>
</feature>
<organism evidence="4 5">
    <name type="scientific">Priestia megaterium (strain WSH-002)</name>
    <name type="common">Bacillus megaterium</name>
    <dbReference type="NCBI Taxonomy" id="1006007"/>
    <lineage>
        <taxon>Bacteria</taxon>
        <taxon>Bacillati</taxon>
        <taxon>Bacillota</taxon>
        <taxon>Bacilli</taxon>
        <taxon>Bacillales</taxon>
        <taxon>Bacillaceae</taxon>
        <taxon>Priestia</taxon>
    </lineage>
</organism>
<feature type="transmembrane region" description="Helical" evidence="3">
    <location>
        <begin position="26"/>
        <end position="44"/>
    </location>
</feature>
<feature type="transmembrane region" description="Helical" evidence="3">
    <location>
        <begin position="93"/>
        <end position="114"/>
    </location>
</feature>
<evidence type="ECO:0008006" key="6">
    <source>
        <dbReference type="Google" id="ProtNLM"/>
    </source>
</evidence>
<evidence type="ECO:0000313" key="5">
    <source>
        <dbReference type="Proteomes" id="UP000001283"/>
    </source>
</evidence>
<gene>
    <name evidence="4" type="ORF">BMWSH_1784</name>
</gene>
<reference evidence="4 5" key="1">
    <citation type="journal article" date="2011" name="J. Bacteriol.">
        <title>Complete genome sequence of the industrial strain Bacillus megaterium WSH-002.</title>
        <authorList>
            <person name="Liu L."/>
            <person name="Li Y."/>
            <person name="Zhang J."/>
            <person name="Zou W."/>
            <person name="Zhou Z."/>
            <person name="Liu J."/>
            <person name="Li X."/>
            <person name="Wang L."/>
            <person name="Chen J."/>
        </authorList>
    </citation>
    <scope>NUCLEOTIDE SEQUENCE [LARGE SCALE GENOMIC DNA]</scope>
    <source>
        <strain evidence="4 5">WSH-002</strain>
    </source>
</reference>
<dbReference type="InterPro" id="IPR009825">
    <property type="entry name" value="ECF_substrate-spec-like"/>
</dbReference>
<feature type="transmembrane region" description="Helical" evidence="3">
    <location>
        <begin position="163"/>
        <end position="180"/>
    </location>
</feature>
<dbReference type="GO" id="GO:0016020">
    <property type="term" value="C:membrane"/>
    <property type="evidence" value="ECO:0007669"/>
    <property type="project" value="InterPro"/>
</dbReference>
<protein>
    <recommendedName>
        <fullName evidence="6">ECF transporter S component</fullName>
    </recommendedName>
</protein>
<evidence type="ECO:0000256" key="3">
    <source>
        <dbReference type="SAM" id="Phobius"/>
    </source>
</evidence>